<dbReference type="GO" id="GO:0005829">
    <property type="term" value="C:cytosol"/>
    <property type="evidence" value="ECO:0007669"/>
    <property type="project" value="TreeGrafter"/>
</dbReference>
<dbReference type="GO" id="GO:0051225">
    <property type="term" value="P:spindle assembly"/>
    <property type="evidence" value="ECO:0007669"/>
    <property type="project" value="InterPro"/>
</dbReference>
<evidence type="ECO:0000313" key="12">
    <source>
        <dbReference type="Proteomes" id="UP000247498"/>
    </source>
</evidence>
<comment type="subcellular location">
    <subcellularLocation>
        <location evidence="1">Cytoplasm</location>
        <location evidence="1">Cytoskeleton</location>
        <location evidence="1">Spindle</location>
    </subcellularLocation>
</comment>
<evidence type="ECO:0000256" key="5">
    <source>
        <dbReference type="ARBA" id="ARBA00022701"/>
    </source>
</evidence>
<evidence type="ECO:0000313" key="11">
    <source>
        <dbReference type="EMBL" id="GBF90420.1"/>
    </source>
</evidence>
<protein>
    <submittedName>
        <fullName evidence="11">Uncharacterized protein</fullName>
    </submittedName>
</protein>
<evidence type="ECO:0000256" key="2">
    <source>
        <dbReference type="ARBA" id="ARBA00005479"/>
    </source>
</evidence>
<evidence type="ECO:0000256" key="6">
    <source>
        <dbReference type="ARBA" id="ARBA00022776"/>
    </source>
</evidence>
<sequence length="274" mass="29588">MDQHRNAGFVERLCGELLPEQQLAQLALEPAALREVQQRAAAQGEASAQAAVLSSEAARQAQQYEAEARRVAEVLEVAGLPLDSLSSRAQLAAARVAAICGALGLARPSLPDMLAAWAALKLDESRAVVLQATLRQQMSETEADAARARARLEQLRSALARVQQQQAGAERRSRAEEQQVGELEAKQAEYVRTLDKCARKLAANGVTPEIHHSNLVERSAALQGVQGRAEELQSQLEAYHNLPASALGAGMMLQQARERLRAAQERLESGLAEL</sequence>
<keyword evidence="6" id="KW-0498">Mitosis</keyword>
<feature type="coiled-coil region" evidence="10">
    <location>
        <begin position="222"/>
        <end position="273"/>
    </location>
</feature>
<dbReference type="STRING" id="307507.A0A2V0NXW1"/>
<dbReference type="OrthoDB" id="549250at2759"/>
<evidence type="ECO:0000256" key="9">
    <source>
        <dbReference type="ARBA" id="ARBA00023306"/>
    </source>
</evidence>
<name>A0A2V0NXW1_9CHLO</name>
<dbReference type="PANTHER" id="PTHR31570">
    <property type="entry name" value="HAUS AUGMIN-LIKE COMPLEX SUBUNIT 1"/>
    <property type="match status" value="1"/>
</dbReference>
<dbReference type="GO" id="GO:0070652">
    <property type="term" value="C:HAUS complex"/>
    <property type="evidence" value="ECO:0007669"/>
    <property type="project" value="InterPro"/>
</dbReference>
<dbReference type="Pfam" id="PF25762">
    <property type="entry name" value="HAUS1"/>
    <property type="match status" value="1"/>
</dbReference>
<comment type="similarity">
    <text evidence="2">Belongs to the HAUS1 family.</text>
</comment>
<evidence type="ECO:0000256" key="3">
    <source>
        <dbReference type="ARBA" id="ARBA00022490"/>
    </source>
</evidence>
<evidence type="ECO:0000256" key="1">
    <source>
        <dbReference type="ARBA" id="ARBA00004186"/>
    </source>
</evidence>
<dbReference type="EMBL" id="BDRX01000017">
    <property type="protein sequence ID" value="GBF90420.1"/>
    <property type="molecule type" value="Genomic_DNA"/>
</dbReference>
<evidence type="ECO:0000256" key="8">
    <source>
        <dbReference type="ARBA" id="ARBA00023212"/>
    </source>
</evidence>
<feature type="coiled-coil region" evidence="10">
    <location>
        <begin position="131"/>
        <end position="186"/>
    </location>
</feature>
<keyword evidence="5" id="KW-0493">Microtubule</keyword>
<reference evidence="11 12" key="1">
    <citation type="journal article" date="2018" name="Sci. Rep.">
        <title>Raphidocelis subcapitata (=Pseudokirchneriella subcapitata) provides an insight into genome evolution and environmental adaptations in the Sphaeropleales.</title>
        <authorList>
            <person name="Suzuki S."/>
            <person name="Yamaguchi H."/>
            <person name="Nakajima N."/>
            <person name="Kawachi M."/>
        </authorList>
    </citation>
    <scope>NUCLEOTIDE SEQUENCE [LARGE SCALE GENOMIC DNA]</scope>
    <source>
        <strain evidence="11 12">NIES-35</strain>
    </source>
</reference>
<accession>A0A2V0NXW1</accession>
<dbReference type="InParanoid" id="A0A2V0NXW1"/>
<keyword evidence="12" id="KW-1185">Reference proteome</keyword>
<comment type="caution">
    <text evidence="11">The sequence shown here is derived from an EMBL/GenBank/DDBJ whole genome shotgun (WGS) entry which is preliminary data.</text>
</comment>
<dbReference type="PANTHER" id="PTHR31570:SF1">
    <property type="entry name" value="HAUS AUGMIN-LIKE COMPLEX SUBUNIT 1"/>
    <property type="match status" value="1"/>
</dbReference>
<organism evidence="11 12">
    <name type="scientific">Raphidocelis subcapitata</name>
    <dbReference type="NCBI Taxonomy" id="307507"/>
    <lineage>
        <taxon>Eukaryota</taxon>
        <taxon>Viridiplantae</taxon>
        <taxon>Chlorophyta</taxon>
        <taxon>core chlorophytes</taxon>
        <taxon>Chlorophyceae</taxon>
        <taxon>CS clade</taxon>
        <taxon>Sphaeropleales</taxon>
        <taxon>Selenastraceae</taxon>
        <taxon>Raphidocelis</taxon>
    </lineage>
</organism>
<keyword evidence="8" id="KW-0206">Cytoskeleton</keyword>
<dbReference type="FunCoup" id="A0A2V0NXW1">
    <property type="interactions" value="1223"/>
</dbReference>
<keyword evidence="3" id="KW-0963">Cytoplasm</keyword>
<dbReference type="GO" id="GO:0005874">
    <property type="term" value="C:microtubule"/>
    <property type="evidence" value="ECO:0007669"/>
    <property type="project" value="UniProtKB-KW"/>
</dbReference>
<dbReference type="Proteomes" id="UP000247498">
    <property type="component" value="Unassembled WGS sequence"/>
</dbReference>
<evidence type="ECO:0000256" key="7">
    <source>
        <dbReference type="ARBA" id="ARBA00023054"/>
    </source>
</evidence>
<keyword evidence="4" id="KW-0132">Cell division</keyword>
<dbReference type="InterPro" id="IPR026243">
    <property type="entry name" value="HAUS1"/>
</dbReference>
<evidence type="ECO:0000256" key="4">
    <source>
        <dbReference type="ARBA" id="ARBA00022618"/>
    </source>
</evidence>
<dbReference type="AlphaFoldDB" id="A0A2V0NXW1"/>
<keyword evidence="7 10" id="KW-0175">Coiled coil</keyword>
<evidence type="ECO:0000256" key="10">
    <source>
        <dbReference type="SAM" id="Coils"/>
    </source>
</evidence>
<proteinExistence type="inferred from homology"/>
<keyword evidence="9" id="KW-0131">Cell cycle</keyword>
<dbReference type="GO" id="GO:0051301">
    <property type="term" value="P:cell division"/>
    <property type="evidence" value="ECO:0007669"/>
    <property type="project" value="UniProtKB-KW"/>
</dbReference>
<dbReference type="GO" id="GO:0005819">
    <property type="term" value="C:spindle"/>
    <property type="evidence" value="ECO:0007669"/>
    <property type="project" value="UniProtKB-SubCell"/>
</dbReference>
<gene>
    <name evidence="11" type="ORF">Rsub_03416</name>
</gene>